<comment type="similarity">
    <text evidence="2">Belongs to the class-IV pyridoxal-phosphate-dependent aminotransferase family.</text>
</comment>
<evidence type="ECO:0000256" key="4">
    <source>
        <dbReference type="ARBA" id="ARBA00022898"/>
    </source>
</evidence>
<evidence type="ECO:0000256" key="2">
    <source>
        <dbReference type="ARBA" id="ARBA00009320"/>
    </source>
</evidence>
<evidence type="ECO:0000256" key="6">
    <source>
        <dbReference type="ARBA" id="ARBA00023239"/>
    </source>
</evidence>
<dbReference type="Gene3D" id="3.30.470.10">
    <property type="match status" value="1"/>
</dbReference>
<evidence type="ECO:0000256" key="3">
    <source>
        <dbReference type="ARBA" id="ARBA00011738"/>
    </source>
</evidence>
<protein>
    <recommendedName>
        <fullName evidence="8 10">Aminodeoxychorismate lyase</fullName>
        <ecNumber evidence="8 10">4.1.3.38</ecNumber>
    </recommendedName>
</protein>
<dbReference type="Pfam" id="PF01063">
    <property type="entry name" value="Aminotran_4"/>
    <property type="match status" value="1"/>
</dbReference>
<dbReference type="Gene3D" id="3.20.10.10">
    <property type="entry name" value="D-amino Acid Aminotransferase, subunit A, domain 2"/>
    <property type="match status" value="1"/>
</dbReference>
<comment type="pathway">
    <text evidence="7">Cofactor biosynthesis; tetrahydrofolate biosynthesis; 4-aminobenzoate from chorismate: step 2/2.</text>
</comment>
<dbReference type="NCBIfam" id="TIGR03461">
    <property type="entry name" value="pabC_Proteo"/>
    <property type="match status" value="1"/>
</dbReference>
<keyword evidence="4" id="KW-0663">Pyridoxal phosphate</keyword>
<sequence length="266" mass="30099">MWFNGQRLSPTQLDRGLQFGDGHFTTLVIRAGRLQFWERHWQRLRTASQRLYLELPPLADVLAVLTAIATETPDCVVKIIVTRGLGERGYAPPTQPQTHWYVTTAPLPQWDPRPLTVELAQYQLARQPALAGLKTLNRLDQVLLSHERQQRGVDELLVTDTEQQLVEATSSNLFWYDGQQWRFPCLKQAGIAGIMQAEIQAQVLPHALPTYATWSDLLMAEQAFICNTVLGPRPIGQLGHKKLHQQGLPEAVQQWYLNVLSNSLPG</sequence>
<evidence type="ECO:0000256" key="5">
    <source>
        <dbReference type="ARBA" id="ARBA00022909"/>
    </source>
</evidence>
<dbReference type="InterPro" id="IPR043132">
    <property type="entry name" value="BCAT-like_C"/>
</dbReference>
<dbReference type="GO" id="GO:0008696">
    <property type="term" value="F:4-amino-4-deoxychorismate lyase activity"/>
    <property type="evidence" value="ECO:0007669"/>
    <property type="project" value="UniProtKB-UniRule"/>
</dbReference>
<dbReference type="GO" id="GO:0046656">
    <property type="term" value="P:folic acid biosynthetic process"/>
    <property type="evidence" value="ECO:0007669"/>
    <property type="project" value="UniProtKB-KW"/>
</dbReference>
<proteinExistence type="inferred from homology"/>
<reference evidence="12" key="1">
    <citation type="submission" date="2016-10" db="EMBL/GenBank/DDBJ databases">
        <authorList>
            <person name="Varghese N."/>
            <person name="Submissions S."/>
        </authorList>
    </citation>
    <scope>NUCLEOTIDE SEQUENCE [LARGE SCALE GENOMIC DNA]</scope>
    <source>
        <strain evidence="12">CGMCC 1.10824</strain>
    </source>
</reference>
<evidence type="ECO:0000313" key="12">
    <source>
        <dbReference type="Proteomes" id="UP000199626"/>
    </source>
</evidence>
<dbReference type="InterPro" id="IPR050571">
    <property type="entry name" value="Class-IV_PLP-Dep_Aminotrnsfr"/>
</dbReference>
<evidence type="ECO:0000256" key="1">
    <source>
        <dbReference type="ARBA" id="ARBA00001933"/>
    </source>
</evidence>
<dbReference type="PANTHER" id="PTHR42743:SF13">
    <property type="entry name" value="P-LOOP CONTAINING NUCLEOSIDE TRIPHOSPHATE HYDROLASE PROTEIN"/>
    <property type="match status" value="1"/>
</dbReference>
<dbReference type="InterPro" id="IPR036038">
    <property type="entry name" value="Aminotransferase-like"/>
</dbReference>
<dbReference type="OrthoDB" id="9805628at2"/>
<dbReference type="EMBL" id="FMXN01000001">
    <property type="protein sequence ID" value="SDB05091.1"/>
    <property type="molecule type" value="Genomic_DNA"/>
</dbReference>
<dbReference type="EC" id="4.1.3.38" evidence="8 10"/>
<keyword evidence="5" id="KW-0289">Folate biosynthesis</keyword>
<evidence type="ECO:0000256" key="9">
    <source>
        <dbReference type="ARBA" id="ARBA00049529"/>
    </source>
</evidence>
<dbReference type="SUPFAM" id="SSF56752">
    <property type="entry name" value="D-aminoacid aminotransferase-like PLP-dependent enzymes"/>
    <property type="match status" value="1"/>
</dbReference>
<dbReference type="InterPro" id="IPR001544">
    <property type="entry name" value="Aminotrans_IV"/>
</dbReference>
<dbReference type="GO" id="GO:0030170">
    <property type="term" value="F:pyridoxal phosphate binding"/>
    <property type="evidence" value="ECO:0007669"/>
    <property type="project" value="InterPro"/>
</dbReference>
<keyword evidence="12" id="KW-1185">Reference proteome</keyword>
<dbReference type="PANTHER" id="PTHR42743">
    <property type="entry name" value="AMINO-ACID AMINOTRANSFERASE"/>
    <property type="match status" value="1"/>
</dbReference>
<dbReference type="RefSeq" id="WP_092590861.1">
    <property type="nucleotide sequence ID" value="NZ_FMXN01000001.1"/>
</dbReference>
<dbReference type="InterPro" id="IPR017824">
    <property type="entry name" value="Aminodeoxychorismate_lyase_IV"/>
</dbReference>
<evidence type="ECO:0000256" key="10">
    <source>
        <dbReference type="NCBIfam" id="TIGR03461"/>
    </source>
</evidence>
<dbReference type="AlphaFoldDB" id="A0A1G6A9J6"/>
<keyword evidence="6 11" id="KW-0456">Lyase</keyword>
<comment type="subunit">
    <text evidence="3">Homodimer.</text>
</comment>
<organism evidence="11 12">
    <name type="scientific">Pseudidiomarina indica</name>
    <dbReference type="NCBI Taxonomy" id="1159017"/>
    <lineage>
        <taxon>Bacteria</taxon>
        <taxon>Pseudomonadati</taxon>
        <taxon>Pseudomonadota</taxon>
        <taxon>Gammaproteobacteria</taxon>
        <taxon>Alteromonadales</taxon>
        <taxon>Idiomarinaceae</taxon>
        <taxon>Pseudidiomarina</taxon>
    </lineage>
</organism>
<gene>
    <name evidence="11" type="ORF">SAMN02927930_00221</name>
</gene>
<comment type="cofactor">
    <cofactor evidence="1">
        <name>pyridoxal 5'-phosphate</name>
        <dbReference type="ChEBI" id="CHEBI:597326"/>
    </cofactor>
</comment>
<accession>A0A1G6A9J6</accession>
<dbReference type="GO" id="GO:0008153">
    <property type="term" value="P:4-aminobenzoate biosynthetic process"/>
    <property type="evidence" value="ECO:0007669"/>
    <property type="project" value="UniProtKB-UniRule"/>
</dbReference>
<name>A0A1G6A9J6_9GAMM</name>
<comment type="catalytic activity">
    <reaction evidence="9">
        <text>4-amino-4-deoxychorismate = 4-aminobenzoate + pyruvate + H(+)</text>
        <dbReference type="Rhea" id="RHEA:16201"/>
        <dbReference type="ChEBI" id="CHEBI:15361"/>
        <dbReference type="ChEBI" id="CHEBI:15378"/>
        <dbReference type="ChEBI" id="CHEBI:17836"/>
        <dbReference type="ChEBI" id="CHEBI:58406"/>
        <dbReference type="EC" id="4.1.3.38"/>
    </reaction>
</comment>
<evidence type="ECO:0000313" key="11">
    <source>
        <dbReference type="EMBL" id="SDB05091.1"/>
    </source>
</evidence>
<evidence type="ECO:0000256" key="8">
    <source>
        <dbReference type="ARBA" id="ARBA00035676"/>
    </source>
</evidence>
<dbReference type="STRING" id="1159017.SAMN02927930_00221"/>
<dbReference type="Proteomes" id="UP000199626">
    <property type="component" value="Unassembled WGS sequence"/>
</dbReference>
<evidence type="ECO:0000256" key="7">
    <source>
        <dbReference type="ARBA" id="ARBA00035633"/>
    </source>
</evidence>
<dbReference type="InterPro" id="IPR043131">
    <property type="entry name" value="BCAT-like_N"/>
</dbReference>